<accession>A0A1T5DB33</accession>
<organism evidence="2 3">
    <name type="scientific">Maribacter arcticus</name>
    <dbReference type="NCBI Taxonomy" id="561365"/>
    <lineage>
        <taxon>Bacteria</taxon>
        <taxon>Pseudomonadati</taxon>
        <taxon>Bacteroidota</taxon>
        <taxon>Flavobacteriia</taxon>
        <taxon>Flavobacteriales</taxon>
        <taxon>Flavobacteriaceae</taxon>
        <taxon>Maribacter</taxon>
    </lineage>
</organism>
<dbReference type="AlphaFoldDB" id="A0A1T5DB33"/>
<feature type="chain" id="PRO_5013227882" evidence="1">
    <location>
        <begin position="31"/>
        <end position="401"/>
    </location>
</feature>
<evidence type="ECO:0000313" key="2">
    <source>
        <dbReference type="EMBL" id="SKB68879.1"/>
    </source>
</evidence>
<evidence type="ECO:0000313" key="3">
    <source>
        <dbReference type="Proteomes" id="UP000190339"/>
    </source>
</evidence>
<reference evidence="3" key="1">
    <citation type="submission" date="2017-02" db="EMBL/GenBank/DDBJ databases">
        <authorList>
            <person name="Varghese N."/>
            <person name="Submissions S."/>
        </authorList>
    </citation>
    <scope>NUCLEOTIDE SEQUENCE [LARGE SCALE GENOMIC DNA]</scope>
    <source>
        <strain evidence="3">DSM 23546</strain>
    </source>
</reference>
<dbReference type="Proteomes" id="UP000190339">
    <property type="component" value="Unassembled WGS sequence"/>
</dbReference>
<dbReference type="STRING" id="561365.SAMN05660866_02780"/>
<name>A0A1T5DB33_9FLAO</name>
<protein>
    <submittedName>
        <fullName evidence="2">Gliding motility-associated C-terminal domain-containing protein</fullName>
    </submittedName>
</protein>
<evidence type="ECO:0000256" key="1">
    <source>
        <dbReference type="SAM" id="SignalP"/>
    </source>
</evidence>
<dbReference type="Pfam" id="PF13585">
    <property type="entry name" value="CHU_C"/>
    <property type="match status" value="1"/>
</dbReference>
<keyword evidence="1" id="KW-0732">Signal</keyword>
<dbReference type="EMBL" id="FUYL01000009">
    <property type="protein sequence ID" value="SKB68879.1"/>
    <property type="molecule type" value="Genomic_DNA"/>
</dbReference>
<dbReference type="NCBIfam" id="TIGR04131">
    <property type="entry name" value="Bac_Flav_CTERM"/>
    <property type="match status" value="1"/>
</dbReference>
<gene>
    <name evidence="2" type="ORF">SAMN05660866_02780</name>
</gene>
<feature type="signal peptide" evidence="1">
    <location>
        <begin position="1"/>
        <end position="30"/>
    </location>
</feature>
<keyword evidence="3" id="KW-1185">Reference proteome</keyword>
<proteinExistence type="predicted"/>
<sequence>MATIIKRMKFITNLYYLFLFTFLVFTTSNAQDAVHNYGNIQIHDDGLVGFHMDVINNGAFNQNKGLVGFYSMDKALTISGGSNPVFYDFEVAVDNHLYVDNTVGVLNNANLISGDIITSRVASEVNINFLNDSFYIGEGDNTKVDGYVAISKKSEFTFPIGQNGSLRPLSIHSVNSNDYAKSAYYFEDPTTPSIFGTSFDTNRKENEFLSVSEYEFWHLEGSVSSKVTLTWDEQSNANLLGDFISDLKVVGWSVADKEWVSLGSTNVEGDFNNGSITSEEFVPNDYEVLTIGGNSDILETLDNITLDNFYMTPNGDGVNDYLVIDGIDNSPNNTLQIFNRYGIMVFSKKNYNNEFNGISNVGGVISKNSGLSSGIYYYIITLNEMNIKHQGYLYLTTYQEN</sequence>
<dbReference type="InterPro" id="IPR026341">
    <property type="entry name" value="T9SS_type_B"/>
</dbReference>